<gene>
    <name evidence="2" type="ORF">JIP62_11260</name>
</gene>
<dbReference type="InterPro" id="IPR052513">
    <property type="entry name" value="Thioester_dehydratase-like"/>
</dbReference>
<evidence type="ECO:0000313" key="2">
    <source>
        <dbReference type="EMBL" id="QQQ17902.1"/>
    </source>
</evidence>
<keyword evidence="3" id="KW-1185">Reference proteome</keyword>
<dbReference type="InterPro" id="IPR012340">
    <property type="entry name" value="NA-bd_OB-fold"/>
</dbReference>
<feature type="domain" description="ChsH2 C-terminal OB-fold" evidence="1">
    <location>
        <begin position="48"/>
        <end position="105"/>
    </location>
</feature>
<evidence type="ECO:0000259" key="1">
    <source>
        <dbReference type="Pfam" id="PF01796"/>
    </source>
</evidence>
<dbReference type="PANTHER" id="PTHR34075">
    <property type="entry name" value="BLR3430 PROTEIN"/>
    <property type="match status" value="1"/>
</dbReference>
<organism evidence="2 3">
    <name type="scientific">Brevundimonas vitisensis</name>
    <dbReference type="NCBI Taxonomy" id="2800818"/>
    <lineage>
        <taxon>Bacteria</taxon>
        <taxon>Pseudomonadati</taxon>
        <taxon>Pseudomonadota</taxon>
        <taxon>Alphaproteobacteria</taxon>
        <taxon>Caulobacterales</taxon>
        <taxon>Caulobacteraceae</taxon>
        <taxon>Brevundimonas</taxon>
    </lineage>
</organism>
<name>A0ABX7BK28_9CAUL</name>
<sequence length="125" mass="13759">MDVTHPDSEFRAFLAEGRFMIQRSRGTGAFVFYPRAVAPGTGARDLEWVEASGRGIVYSTTVVRKRPPEPSYNVALIDLDEGVRMMSRVEGLDPEAVTIGMIVCARIIDQDGEPVVVFDPVEDGQ</sequence>
<accession>A0ABX7BK28</accession>
<dbReference type="SUPFAM" id="SSF50249">
    <property type="entry name" value="Nucleic acid-binding proteins"/>
    <property type="match status" value="1"/>
</dbReference>
<dbReference type="PANTHER" id="PTHR34075:SF5">
    <property type="entry name" value="BLR3430 PROTEIN"/>
    <property type="match status" value="1"/>
</dbReference>
<dbReference type="InterPro" id="IPR002878">
    <property type="entry name" value="ChsH2_C"/>
</dbReference>
<dbReference type="Pfam" id="PF01796">
    <property type="entry name" value="OB_ChsH2_C"/>
    <property type="match status" value="1"/>
</dbReference>
<dbReference type="EMBL" id="CP067977">
    <property type="protein sequence ID" value="QQQ17902.1"/>
    <property type="molecule type" value="Genomic_DNA"/>
</dbReference>
<proteinExistence type="predicted"/>
<reference evidence="2 3" key="1">
    <citation type="submission" date="2021-01" db="EMBL/GenBank/DDBJ databases">
        <title>Brevundimonas vitis sp. nov., an bacterium isolated from grape (Vitis vinifera).</title>
        <authorList>
            <person name="Jiang L."/>
            <person name="Lee J."/>
        </authorList>
    </citation>
    <scope>NUCLEOTIDE SEQUENCE [LARGE SCALE GENOMIC DNA]</scope>
    <source>
        <strain evidence="2 3">GRTSA-9</strain>
    </source>
</reference>
<protein>
    <submittedName>
        <fullName evidence="2">OB-fold domain-containing protein</fullName>
    </submittedName>
</protein>
<dbReference type="Proteomes" id="UP000595448">
    <property type="component" value="Chromosome"/>
</dbReference>
<evidence type="ECO:0000313" key="3">
    <source>
        <dbReference type="Proteomes" id="UP000595448"/>
    </source>
</evidence>
<dbReference type="RefSeq" id="WP_201102277.1">
    <property type="nucleotide sequence ID" value="NZ_CP067977.1"/>
</dbReference>